<dbReference type="GeneID" id="28992330"/>
<dbReference type="AlphaFoldDB" id="A0A162NFZ7"/>
<keyword evidence="2" id="KW-1185">Reference proteome</keyword>
<organism evidence="1 2">
    <name type="scientific">Phycomyces blakesleeanus (strain ATCC 8743b / DSM 1359 / FGSC 10004 / NBRC 33097 / NRRL 1555)</name>
    <dbReference type="NCBI Taxonomy" id="763407"/>
    <lineage>
        <taxon>Eukaryota</taxon>
        <taxon>Fungi</taxon>
        <taxon>Fungi incertae sedis</taxon>
        <taxon>Mucoromycota</taxon>
        <taxon>Mucoromycotina</taxon>
        <taxon>Mucoromycetes</taxon>
        <taxon>Mucorales</taxon>
        <taxon>Phycomycetaceae</taxon>
        <taxon>Phycomyces</taxon>
    </lineage>
</organism>
<name>A0A162NFZ7_PHYB8</name>
<gene>
    <name evidence="1" type="ORF">PHYBLDRAFT_145375</name>
</gene>
<dbReference type="OrthoDB" id="2285859at2759"/>
<sequence length="245" mass="27193">MDRIPLEILFKILGHVPLNEFSILYKIFPAPVLAQVLVMKLRREGPPLDLVSTNLHELHAPHSPTPTHKKNESLLALYFATFDPARSLLWFLPNFQSSNYYFKVKNSYVSHGKLVVRPHGRAAQREHCLGLLGDIGKHVPPPRAGTFSGATETSMLAKTVQEITLHRGDCLVDACLMVGSNHISQPLPLPKQAMLSTNYTRQPLSPSSLSSSQSVNLMPDPTTCGYFIVERVALTLPAFLALYET</sequence>
<evidence type="ECO:0000313" key="2">
    <source>
        <dbReference type="Proteomes" id="UP000077315"/>
    </source>
</evidence>
<reference evidence="2" key="1">
    <citation type="submission" date="2015-06" db="EMBL/GenBank/DDBJ databases">
        <title>Expansion of signal transduction pathways in fungi by whole-genome duplication.</title>
        <authorList>
            <consortium name="DOE Joint Genome Institute"/>
            <person name="Corrochano L.M."/>
            <person name="Kuo A."/>
            <person name="Marcet-Houben M."/>
            <person name="Polaino S."/>
            <person name="Salamov A."/>
            <person name="Villalobos J.M."/>
            <person name="Alvarez M.I."/>
            <person name="Avalos J."/>
            <person name="Benito E.P."/>
            <person name="Benoit I."/>
            <person name="Burger G."/>
            <person name="Camino L.P."/>
            <person name="Canovas D."/>
            <person name="Cerda-Olmedo E."/>
            <person name="Cheng J.-F."/>
            <person name="Dominguez A."/>
            <person name="Elias M."/>
            <person name="Eslava A.P."/>
            <person name="Glaser F."/>
            <person name="Grimwood J."/>
            <person name="Gutierrez G."/>
            <person name="Heitman J."/>
            <person name="Henrissat B."/>
            <person name="Iturriaga E.A."/>
            <person name="Lang B.F."/>
            <person name="Lavin J.L."/>
            <person name="Lee S."/>
            <person name="Li W."/>
            <person name="Lindquist E."/>
            <person name="Lopez-Garcia S."/>
            <person name="Luque E.M."/>
            <person name="Marcos A.T."/>
            <person name="Martin J."/>
            <person name="McCluskey K."/>
            <person name="Medina H.R."/>
            <person name="Miralles-Duran A."/>
            <person name="Miyazaki A."/>
            <person name="Munoz-Torres E."/>
            <person name="Oguiza J.A."/>
            <person name="Ohm R."/>
            <person name="Olmedo M."/>
            <person name="Orejas M."/>
            <person name="Ortiz-Castellanos L."/>
            <person name="Pisabarro A.G."/>
            <person name="Rodriguez-Romero J."/>
            <person name="Ruiz-Herrera J."/>
            <person name="Ruiz-Vazquez R."/>
            <person name="Sanz C."/>
            <person name="Schackwitz W."/>
            <person name="Schmutz J."/>
            <person name="Shahriari M."/>
            <person name="Shelest E."/>
            <person name="Silva-Franco F."/>
            <person name="Soanes D."/>
            <person name="Syed K."/>
            <person name="Tagua V.G."/>
            <person name="Talbot N.J."/>
            <person name="Thon M."/>
            <person name="De vries R.P."/>
            <person name="Wiebenga A."/>
            <person name="Yadav J.S."/>
            <person name="Braun E.L."/>
            <person name="Baker S."/>
            <person name="Garre V."/>
            <person name="Horwitz B."/>
            <person name="Torres-Martinez S."/>
            <person name="Idnurm A."/>
            <person name="Herrera-Estrella A."/>
            <person name="Gabaldon T."/>
            <person name="Grigoriev I.V."/>
        </authorList>
    </citation>
    <scope>NUCLEOTIDE SEQUENCE [LARGE SCALE GENOMIC DNA]</scope>
    <source>
        <strain evidence="2">NRRL 1555(-)</strain>
    </source>
</reference>
<dbReference type="Proteomes" id="UP000077315">
    <property type="component" value="Unassembled WGS sequence"/>
</dbReference>
<dbReference type="InParanoid" id="A0A162NFZ7"/>
<proteinExistence type="predicted"/>
<dbReference type="VEuPathDB" id="FungiDB:PHYBLDRAFT_145375"/>
<dbReference type="EMBL" id="KV440980">
    <property type="protein sequence ID" value="OAD73908.1"/>
    <property type="molecule type" value="Genomic_DNA"/>
</dbReference>
<protein>
    <recommendedName>
        <fullName evidence="3">F-box domain-containing protein</fullName>
    </recommendedName>
</protein>
<evidence type="ECO:0000313" key="1">
    <source>
        <dbReference type="EMBL" id="OAD73908.1"/>
    </source>
</evidence>
<evidence type="ECO:0008006" key="3">
    <source>
        <dbReference type="Google" id="ProtNLM"/>
    </source>
</evidence>
<dbReference type="RefSeq" id="XP_018291948.1">
    <property type="nucleotide sequence ID" value="XM_018431424.1"/>
</dbReference>
<accession>A0A162NFZ7</accession>